<reference evidence="1" key="1">
    <citation type="submission" date="2014-11" db="EMBL/GenBank/DDBJ databases">
        <authorList>
            <person name="Amaro Gonzalez C."/>
        </authorList>
    </citation>
    <scope>NUCLEOTIDE SEQUENCE</scope>
</reference>
<name>A0A0E9X5H0_ANGAN</name>
<dbReference type="EMBL" id="GBXM01011649">
    <property type="protein sequence ID" value="JAH96928.1"/>
    <property type="molecule type" value="Transcribed_RNA"/>
</dbReference>
<accession>A0A0E9X5H0</accession>
<reference evidence="1" key="2">
    <citation type="journal article" date="2015" name="Fish Shellfish Immunol.">
        <title>Early steps in the European eel (Anguilla anguilla)-Vibrio vulnificus interaction in the gills: Role of the RtxA13 toxin.</title>
        <authorList>
            <person name="Callol A."/>
            <person name="Pajuelo D."/>
            <person name="Ebbesson L."/>
            <person name="Teles M."/>
            <person name="MacKenzie S."/>
            <person name="Amaro C."/>
        </authorList>
    </citation>
    <scope>NUCLEOTIDE SEQUENCE</scope>
</reference>
<protein>
    <submittedName>
        <fullName evidence="1">Uncharacterized protein</fullName>
    </submittedName>
</protein>
<dbReference type="AlphaFoldDB" id="A0A0E9X5H0"/>
<sequence length="109" mass="12667">MSSLNLWSSNACFFSIILYCNQVSLKLQTNTKHYSVKFLLKAIISIVTIFHNMLTVEGRKKLSDTKNSLRDKLMNCSSIHQSTTLLHWFPFPSCNRFEHQSTKLRPNDK</sequence>
<organism evidence="1">
    <name type="scientific">Anguilla anguilla</name>
    <name type="common">European freshwater eel</name>
    <name type="synonym">Muraena anguilla</name>
    <dbReference type="NCBI Taxonomy" id="7936"/>
    <lineage>
        <taxon>Eukaryota</taxon>
        <taxon>Metazoa</taxon>
        <taxon>Chordata</taxon>
        <taxon>Craniata</taxon>
        <taxon>Vertebrata</taxon>
        <taxon>Euteleostomi</taxon>
        <taxon>Actinopterygii</taxon>
        <taxon>Neopterygii</taxon>
        <taxon>Teleostei</taxon>
        <taxon>Anguilliformes</taxon>
        <taxon>Anguillidae</taxon>
        <taxon>Anguilla</taxon>
    </lineage>
</organism>
<proteinExistence type="predicted"/>
<evidence type="ECO:0000313" key="1">
    <source>
        <dbReference type="EMBL" id="JAH96928.1"/>
    </source>
</evidence>